<dbReference type="EMBL" id="MRBO01000455">
    <property type="protein sequence ID" value="KAB2584249.1"/>
    <property type="molecule type" value="Genomic_DNA"/>
</dbReference>
<evidence type="ECO:0000313" key="2">
    <source>
        <dbReference type="Proteomes" id="UP000325576"/>
    </source>
</evidence>
<reference evidence="1 2" key="1">
    <citation type="journal article" date="2017" name="Poromechanics V (2013)">
        <title>Genomic Characterization of the Arsenic-Tolerant Actinobacterium, &lt;i&gt;Rhodococcus erythropolis&lt;/i&gt; S43.</title>
        <authorList>
            <person name="Retamal-Morales G."/>
            <person name="Mehnert M."/>
            <person name="Schwabe R."/>
            <person name="Tischler D."/>
            <person name="Schloemann M."/>
            <person name="Levican G.J."/>
        </authorList>
    </citation>
    <scope>NUCLEOTIDE SEQUENCE [LARGE SCALE GENOMIC DNA]</scope>
    <source>
        <strain evidence="1 2">S43</strain>
    </source>
</reference>
<dbReference type="Proteomes" id="UP000325576">
    <property type="component" value="Unassembled WGS sequence"/>
</dbReference>
<sequence>MSTRCARRRPQELLSYLDAWSEAIVDANFYPTRISGIYYLGGGPHGSGLTIDIAADLYEGRA</sequence>
<accession>A0A0C2ZNA3</accession>
<comment type="caution">
    <text evidence="1">The sequence shown here is derived from an EMBL/GenBank/DDBJ whole genome shotgun (WGS) entry which is preliminary data.</text>
</comment>
<proteinExistence type="predicted"/>
<evidence type="ECO:0000313" key="1">
    <source>
        <dbReference type="EMBL" id="KAB2584249.1"/>
    </source>
</evidence>
<dbReference type="AlphaFoldDB" id="A0A0C2ZNA3"/>
<name>A0A0C2ZNA3_RHOER</name>
<organism evidence="1 2">
    <name type="scientific">Rhodococcus erythropolis</name>
    <name type="common">Arthrobacter picolinophilus</name>
    <dbReference type="NCBI Taxonomy" id="1833"/>
    <lineage>
        <taxon>Bacteria</taxon>
        <taxon>Bacillati</taxon>
        <taxon>Actinomycetota</taxon>
        <taxon>Actinomycetes</taxon>
        <taxon>Mycobacteriales</taxon>
        <taxon>Nocardiaceae</taxon>
        <taxon>Rhodococcus</taxon>
        <taxon>Rhodococcus erythropolis group</taxon>
    </lineage>
</organism>
<gene>
    <name evidence="1" type="ORF">BS297_16500</name>
</gene>
<protein>
    <submittedName>
        <fullName evidence="1">Uncharacterized protein</fullName>
    </submittedName>
</protein>